<dbReference type="AlphaFoldDB" id="A0A5Q2N057"/>
<feature type="binding site" evidence="9 11">
    <location>
        <position position="197"/>
    </location>
    <ligand>
        <name>substrate</name>
    </ligand>
</feature>
<dbReference type="NCBIfam" id="NF001273">
    <property type="entry name" value="PRK00230.1"/>
    <property type="match status" value="1"/>
</dbReference>
<dbReference type="CDD" id="cd04725">
    <property type="entry name" value="OMP_decarboxylase_like"/>
    <property type="match status" value="1"/>
</dbReference>
<dbReference type="GO" id="GO:0044205">
    <property type="term" value="P:'de novo' UMP biosynthetic process"/>
    <property type="evidence" value="ECO:0007669"/>
    <property type="project" value="UniProtKB-UniRule"/>
</dbReference>
<dbReference type="PANTHER" id="PTHR32119:SF2">
    <property type="entry name" value="OROTIDINE 5'-PHOSPHATE DECARBOXYLASE"/>
    <property type="match status" value="1"/>
</dbReference>
<evidence type="ECO:0000256" key="10">
    <source>
        <dbReference type="PIRSR" id="PIRSR614732-1"/>
    </source>
</evidence>
<dbReference type="FunFam" id="3.20.20.70:FF:000015">
    <property type="entry name" value="Orotidine 5'-phosphate decarboxylase"/>
    <property type="match status" value="1"/>
</dbReference>
<feature type="active site" description="For OMPdecase activity" evidence="10">
    <location>
        <position position="64"/>
    </location>
</feature>
<dbReference type="GO" id="GO:0006207">
    <property type="term" value="P:'de novo' pyrimidine nucleobase biosynthetic process"/>
    <property type="evidence" value="ECO:0007669"/>
    <property type="project" value="InterPro"/>
</dbReference>
<proteinExistence type="inferred from homology"/>
<dbReference type="InterPro" id="IPR047596">
    <property type="entry name" value="OMPdecase_bac"/>
</dbReference>
<feature type="active site" description="For OMPdecase activity" evidence="10">
    <location>
        <position position="62"/>
    </location>
</feature>
<dbReference type="RefSeq" id="WP_153724145.1">
    <property type="nucleotide sequence ID" value="NZ_CP045875.1"/>
</dbReference>
<dbReference type="Pfam" id="PF00215">
    <property type="entry name" value="OMPdecase"/>
    <property type="match status" value="1"/>
</dbReference>
<gene>
    <name evidence="9 14" type="primary">pyrF</name>
    <name evidence="14" type="ORF">FTV88_0423</name>
</gene>
<dbReference type="Proteomes" id="UP000366051">
    <property type="component" value="Chromosome"/>
</dbReference>
<dbReference type="InterPro" id="IPR013785">
    <property type="entry name" value="Aldolase_TIM"/>
</dbReference>
<dbReference type="GO" id="GO:0005829">
    <property type="term" value="C:cytosol"/>
    <property type="evidence" value="ECO:0007669"/>
    <property type="project" value="TreeGrafter"/>
</dbReference>
<keyword evidence="4 9" id="KW-0210">Decarboxylase</keyword>
<dbReference type="InterPro" id="IPR018089">
    <property type="entry name" value="OMPdecase_AS"/>
</dbReference>
<name>A0A5Q2N057_9FIRM</name>
<dbReference type="OrthoDB" id="9806203at2"/>
<dbReference type="UniPathway" id="UPA00070">
    <property type="reaction ID" value="UER00120"/>
</dbReference>
<dbReference type="PROSITE" id="PS00156">
    <property type="entry name" value="OMPDECASE"/>
    <property type="match status" value="1"/>
</dbReference>
<dbReference type="InterPro" id="IPR014732">
    <property type="entry name" value="OMPdecase"/>
</dbReference>
<dbReference type="GO" id="GO:0004590">
    <property type="term" value="F:orotidine-5'-phosphate decarboxylase activity"/>
    <property type="evidence" value="ECO:0007669"/>
    <property type="project" value="UniProtKB-UniRule"/>
</dbReference>
<dbReference type="PANTHER" id="PTHR32119">
    <property type="entry name" value="OROTIDINE 5'-PHOSPHATE DECARBOXYLASE"/>
    <property type="match status" value="1"/>
</dbReference>
<keyword evidence="15" id="KW-1185">Reference proteome</keyword>
<evidence type="ECO:0000313" key="14">
    <source>
        <dbReference type="EMBL" id="QGG46602.1"/>
    </source>
</evidence>
<evidence type="ECO:0000256" key="7">
    <source>
        <dbReference type="ARBA" id="ARBA00049157"/>
    </source>
</evidence>
<evidence type="ECO:0000256" key="2">
    <source>
        <dbReference type="ARBA" id="ARBA00004861"/>
    </source>
</evidence>
<dbReference type="HAMAP" id="MF_01200_B">
    <property type="entry name" value="OMPdecase_type1_B"/>
    <property type="match status" value="1"/>
</dbReference>
<protein>
    <recommendedName>
        <fullName evidence="9">Orotidine 5'-phosphate decarboxylase</fullName>
        <ecNumber evidence="9">4.1.1.23</ecNumber>
    </recommendedName>
    <alternativeName>
        <fullName evidence="9">OMP decarboxylase</fullName>
        <shortName evidence="9">OMPDCase</shortName>
        <shortName evidence="9">OMPdecase</shortName>
    </alternativeName>
</protein>
<feature type="binding site" evidence="9">
    <location>
        <begin position="62"/>
        <end position="71"/>
    </location>
    <ligand>
        <name>substrate</name>
    </ligand>
</feature>
<dbReference type="KEGG" id="hcv:FTV88_0423"/>
<evidence type="ECO:0000256" key="9">
    <source>
        <dbReference type="HAMAP-Rule" id="MF_01200"/>
    </source>
</evidence>
<evidence type="ECO:0000259" key="13">
    <source>
        <dbReference type="SMART" id="SM00934"/>
    </source>
</evidence>
<feature type="binding site" evidence="9 11">
    <location>
        <position position="13"/>
    </location>
    <ligand>
        <name>substrate</name>
    </ligand>
</feature>
<feature type="binding site" evidence="9 11">
    <location>
        <position position="188"/>
    </location>
    <ligand>
        <name>substrate</name>
    </ligand>
</feature>
<feature type="binding site" evidence="9 11">
    <location>
        <position position="126"/>
    </location>
    <ligand>
        <name>substrate</name>
    </ligand>
</feature>
<dbReference type="InterPro" id="IPR011060">
    <property type="entry name" value="RibuloseP-bd_barrel"/>
</dbReference>
<sequence length="248" mass="26554">MLLAKDRLIVALDVDSREEALTIVKALGNNCGTFKVGMQLHNSVGFAITEEIIALGYPVFLDLKFHDIPNTVAKASSVVTSKGVSMFTLHASGGKAMMAQAAEEAAKKADLTARQKPLVLAVTILTSMNQQTLNEEVGMAGSVEQNVLRLARLAEEAGVGGIVASPQEIHLLREHCGKDFIIVTPGVRPQWADANDQARTMTPQEAMAAGADYLVVGRPITKAADPAQAALRIIEEMEKGMAQRKTHQ</sequence>
<feature type="active site" description="Proton donor" evidence="9">
    <location>
        <position position="64"/>
    </location>
</feature>
<comment type="subunit">
    <text evidence="3 9">Homodimer.</text>
</comment>
<dbReference type="InterPro" id="IPR001754">
    <property type="entry name" value="OMPdeCOase_dom"/>
</dbReference>
<evidence type="ECO:0000256" key="12">
    <source>
        <dbReference type="RuleBase" id="RU000512"/>
    </source>
</evidence>
<evidence type="ECO:0000256" key="8">
    <source>
        <dbReference type="ARBA" id="ARBA00061012"/>
    </source>
</evidence>
<evidence type="ECO:0000256" key="3">
    <source>
        <dbReference type="ARBA" id="ARBA00011738"/>
    </source>
</evidence>
<evidence type="ECO:0000256" key="5">
    <source>
        <dbReference type="ARBA" id="ARBA00022975"/>
    </source>
</evidence>
<evidence type="ECO:0000256" key="6">
    <source>
        <dbReference type="ARBA" id="ARBA00023239"/>
    </source>
</evidence>
<keyword evidence="5 9" id="KW-0665">Pyrimidine biosynthesis</keyword>
<comment type="similarity">
    <text evidence="8 9">Belongs to the OMP decarboxylase family. Type 1 subfamily.</text>
</comment>
<dbReference type="EC" id="4.1.1.23" evidence="9"/>
<dbReference type="Gene3D" id="3.20.20.70">
    <property type="entry name" value="Aldolase class I"/>
    <property type="match status" value="1"/>
</dbReference>
<feature type="binding site" evidence="9 11">
    <location>
        <position position="35"/>
    </location>
    <ligand>
        <name>substrate</name>
    </ligand>
</feature>
<evidence type="ECO:0000256" key="1">
    <source>
        <dbReference type="ARBA" id="ARBA00002356"/>
    </source>
</evidence>
<comment type="pathway">
    <text evidence="2 9 12">Pyrimidine metabolism; UMP biosynthesis via de novo pathway; UMP from orotate: step 2/2.</text>
</comment>
<comment type="function">
    <text evidence="1 9">Catalyzes the decarboxylation of orotidine 5'-monophosphate (OMP) to uridine 5'-monophosphate (UMP).</text>
</comment>
<accession>A0A5Q2N057</accession>
<evidence type="ECO:0000256" key="11">
    <source>
        <dbReference type="PIRSR" id="PIRSR614732-2"/>
    </source>
</evidence>
<feature type="binding site" evidence="9 11">
    <location>
        <position position="218"/>
    </location>
    <ligand>
        <name>substrate</name>
    </ligand>
</feature>
<keyword evidence="6 9" id="KW-0456">Lyase</keyword>
<evidence type="ECO:0000313" key="15">
    <source>
        <dbReference type="Proteomes" id="UP000366051"/>
    </source>
</evidence>
<feature type="domain" description="Orotidine 5'-phosphate decarboxylase" evidence="13">
    <location>
        <begin position="7"/>
        <end position="233"/>
    </location>
</feature>
<dbReference type="NCBIfam" id="TIGR01740">
    <property type="entry name" value="pyrF"/>
    <property type="match status" value="1"/>
</dbReference>
<organism evidence="14 15">
    <name type="scientific">Heliorestis convoluta</name>
    <dbReference type="NCBI Taxonomy" id="356322"/>
    <lineage>
        <taxon>Bacteria</taxon>
        <taxon>Bacillati</taxon>
        <taxon>Bacillota</taxon>
        <taxon>Clostridia</taxon>
        <taxon>Eubacteriales</taxon>
        <taxon>Heliobacteriaceae</taxon>
        <taxon>Heliorestis</taxon>
    </lineage>
</organism>
<evidence type="ECO:0000256" key="4">
    <source>
        <dbReference type="ARBA" id="ARBA00022793"/>
    </source>
</evidence>
<dbReference type="SUPFAM" id="SSF51366">
    <property type="entry name" value="Ribulose-phoshate binding barrel"/>
    <property type="match status" value="1"/>
</dbReference>
<reference evidence="15" key="1">
    <citation type="submission" date="2019-11" db="EMBL/GenBank/DDBJ databases">
        <title>Genome sequence of Heliorestis convoluta strain HH, an alkaliphilic and minimalistic phototrophic bacterium from a soda lake in Egypt.</title>
        <authorList>
            <person name="Dewey E.D."/>
            <person name="Stokes L.M."/>
            <person name="Burchell B.M."/>
            <person name="Shaffer K.N."/>
            <person name="Huntington A.M."/>
            <person name="Baker J.M."/>
            <person name="Nadendla S."/>
            <person name="Giglio M.G."/>
            <person name="Touchman J.W."/>
            <person name="Blankenship R.E."/>
            <person name="Madigan M.T."/>
            <person name="Sattley W.M."/>
        </authorList>
    </citation>
    <scope>NUCLEOTIDE SEQUENCE [LARGE SCALE GENOMIC DNA]</scope>
    <source>
        <strain evidence="15">HH</strain>
    </source>
</reference>
<feature type="binding site" evidence="9 11">
    <location>
        <position position="217"/>
    </location>
    <ligand>
        <name>substrate</name>
    </ligand>
</feature>
<comment type="catalytic activity">
    <reaction evidence="7 9 12">
        <text>orotidine 5'-phosphate + H(+) = UMP + CO2</text>
        <dbReference type="Rhea" id="RHEA:11596"/>
        <dbReference type="ChEBI" id="CHEBI:15378"/>
        <dbReference type="ChEBI" id="CHEBI:16526"/>
        <dbReference type="ChEBI" id="CHEBI:57538"/>
        <dbReference type="ChEBI" id="CHEBI:57865"/>
        <dbReference type="EC" id="4.1.1.23"/>
    </reaction>
</comment>
<dbReference type="EMBL" id="CP045875">
    <property type="protein sequence ID" value="QGG46602.1"/>
    <property type="molecule type" value="Genomic_DNA"/>
</dbReference>
<dbReference type="SMART" id="SM00934">
    <property type="entry name" value="OMPdecase"/>
    <property type="match status" value="1"/>
</dbReference>
<feature type="active site" description="For OMPdecase activity" evidence="10">
    <location>
        <position position="67"/>
    </location>
</feature>